<organism evidence="2 3">
    <name type="scientific">Hibiscus sabdariffa</name>
    <name type="common">roselle</name>
    <dbReference type="NCBI Taxonomy" id="183260"/>
    <lineage>
        <taxon>Eukaryota</taxon>
        <taxon>Viridiplantae</taxon>
        <taxon>Streptophyta</taxon>
        <taxon>Embryophyta</taxon>
        <taxon>Tracheophyta</taxon>
        <taxon>Spermatophyta</taxon>
        <taxon>Magnoliopsida</taxon>
        <taxon>eudicotyledons</taxon>
        <taxon>Gunneridae</taxon>
        <taxon>Pentapetalae</taxon>
        <taxon>rosids</taxon>
        <taxon>malvids</taxon>
        <taxon>Malvales</taxon>
        <taxon>Malvaceae</taxon>
        <taxon>Malvoideae</taxon>
        <taxon>Hibiscus</taxon>
    </lineage>
</organism>
<feature type="compositionally biased region" description="Low complexity" evidence="1">
    <location>
        <begin position="7"/>
        <end position="16"/>
    </location>
</feature>
<evidence type="ECO:0000313" key="3">
    <source>
        <dbReference type="Proteomes" id="UP001396334"/>
    </source>
</evidence>
<protein>
    <submittedName>
        <fullName evidence="2">Uncharacterized protein</fullName>
    </submittedName>
</protein>
<feature type="region of interest" description="Disordered" evidence="1">
    <location>
        <begin position="94"/>
        <end position="133"/>
    </location>
</feature>
<evidence type="ECO:0000256" key="1">
    <source>
        <dbReference type="SAM" id="MobiDB-lite"/>
    </source>
</evidence>
<sequence length="133" mass="14631">MHTSEGSSSRTRSTSSNPGYIDSCTSTHGFYPPGSKQSSYSQPPHGYYMFPNYGMPMPYQPQMCPPPPMYQPPPPHMYPPIPPQLFENKGENVTFIGQRSQSQRSSQDTSQAGEGVGGGGGEAYDLPRYSTNW</sequence>
<comment type="caution">
    <text evidence="2">The sequence shown here is derived from an EMBL/GenBank/DDBJ whole genome shotgun (WGS) entry which is preliminary data.</text>
</comment>
<evidence type="ECO:0000313" key="2">
    <source>
        <dbReference type="EMBL" id="KAK9006808.1"/>
    </source>
</evidence>
<proteinExistence type="predicted"/>
<feature type="region of interest" description="Disordered" evidence="1">
    <location>
        <begin position="1"/>
        <end position="45"/>
    </location>
</feature>
<accession>A0ABR2R1I4</accession>
<dbReference type="Proteomes" id="UP001396334">
    <property type="component" value="Unassembled WGS sequence"/>
</dbReference>
<gene>
    <name evidence="2" type="ORF">V6N11_019139</name>
</gene>
<feature type="compositionally biased region" description="Low complexity" evidence="1">
    <location>
        <begin position="98"/>
        <end position="113"/>
    </location>
</feature>
<keyword evidence="3" id="KW-1185">Reference proteome</keyword>
<name>A0ABR2R1I4_9ROSI</name>
<reference evidence="2 3" key="1">
    <citation type="journal article" date="2024" name="G3 (Bethesda)">
        <title>Genome assembly of Hibiscus sabdariffa L. provides insights into metabolisms of medicinal natural products.</title>
        <authorList>
            <person name="Kim T."/>
        </authorList>
    </citation>
    <scope>NUCLEOTIDE SEQUENCE [LARGE SCALE GENOMIC DNA]</scope>
    <source>
        <strain evidence="2">TK-2024</strain>
        <tissue evidence="2">Old leaves</tissue>
    </source>
</reference>
<dbReference type="EMBL" id="JBBPBN010000028">
    <property type="protein sequence ID" value="KAK9006808.1"/>
    <property type="molecule type" value="Genomic_DNA"/>
</dbReference>